<dbReference type="InterPro" id="IPR036641">
    <property type="entry name" value="HPT_dom_sf"/>
</dbReference>
<evidence type="ECO:0000313" key="4">
    <source>
        <dbReference type="Proteomes" id="UP000182888"/>
    </source>
</evidence>
<organism evidence="3 4">
    <name type="scientific">Mesorhizobium plurifarium</name>
    <dbReference type="NCBI Taxonomy" id="69974"/>
    <lineage>
        <taxon>Bacteria</taxon>
        <taxon>Pseudomonadati</taxon>
        <taxon>Pseudomonadota</taxon>
        <taxon>Alphaproteobacteria</taxon>
        <taxon>Hyphomicrobiales</taxon>
        <taxon>Phyllobacteriaceae</taxon>
        <taxon>Mesorhizobium</taxon>
    </lineage>
</organism>
<dbReference type="Gene3D" id="1.20.120.160">
    <property type="entry name" value="HPT domain"/>
    <property type="match status" value="1"/>
</dbReference>
<name>A0A0K2VVB1_MESPL</name>
<dbReference type="EMBL" id="CCND01000011">
    <property type="protein sequence ID" value="CDX54355.1"/>
    <property type="molecule type" value="Genomic_DNA"/>
</dbReference>
<protein>
    <submittedName>
        <fullName evidence="3">Hpt protein</fullName>
    </submittedName>
</protein>
<dbReference type="GO" id="GO:0000160">
    <property type="term" value="P:phosphorelay signal transduction system"/>
    <property type="evidence" value="ECO:0007669"/>
    <property type="project" value="UniProtKB-KW"/>
</dbReference>
<feature type="domain" description="HPt" evidence="2">
    <location>
        <begin position="44"/>
        <end position="115"/>
    </location>
</feature>
<dbReference type="GO" id="GO:0004672">
    <property type="term" value="F:protein kinase activity"/>
    <property type="evidence" value="ECO:0007669"/>
    <property type="project" value="UniProtKB-ARBA"/>
</dbReference>
<gene>
    <name evidence="3" type="ORF">MPL1032_190030</name>
</gene>
<dbReference type="SUPFAM" id="SSF47226">
    <property type="entry name" value="Histidine-containing phosphotransfer domain, HPT domain"/>
    <property type="match status" value="1"/>
</dbReference>
<proteinExistence type="predicted"/>
<keyword evidence="1" id="KW-0902">Two-component regulatory system</keyword>
<dbReference type="Proteomes" id="UP000182888">
    <property type="component" value="Unassembled WGS sequence"/>
</dbReference>
<sequence>MRGETGIAFSMPGGDASGTVGARPVDLGHLARQTMGDRDLEREVLALFVHQSLSVRDQIADADTRQRVLLAHGLKGSARGIGAFAVAECAAIIEKQPEDVRALKRLGTLIEEVRDFIAGISR</sequence>
<evidence type="ECO:0000256" key="1">
    <source>
        <dbReference type="ARBA" id="ARBA00023012"/>
    </source>
</evidence>
<accession>A0A0K2VVB1</accession>
<evidence type="ECO:0000313" key="3">
    <source>
        <dbReference type="EMBL" id="CDX54355.1"/>
    </source>
</evidence>
<reference evidence="4" key="1">
    <citation type="submission" date="2014-08" db="EMBL/GenBank/DDBJ databases">
        <authorList>
            <person name="Edwards T."/>
        </authorList>
    </citation>
    <scope>NUCLEOTIDE SEQUENCE [LARGE SCALE GENOMIC DNA]</scope>
</reference>
<dbReference type="Pfam" id="PF01627">
    <property type="entry name" value="Hpt"/>
    <property type="match status" value="1"/>
</dbReference>
<evidence type="ECO:0000259" key="2">
    <source>
        <dbReference type="Pfam" id="PF01627"/>
    </source>
</evidence>
<dbReference type="InterPro" id="IPR008207">
    <property type="entry name" value="Sig_transdc_His_kin_Hpt_dom"/>
</dbReference>
<dbReference type="AlphaFoldDB" id="A0A0K2VVB1"/>